<accession>A0ABP5R9F0</accession>
<reference evidence="3" key="1">
    <citation type="journal article" date="2019" name="Int. J. Syst. Evol. Microbiol.">
        <title>The Global Catalogue of Microorganisms (GCM) 10K type strain sequencing project: providing services to taxonomists for standard genome sequencing and annotation.</title>
        <authorList>
            <consortium name="The Broad Institute Genomics Platform"/>
            <consortium name="The Broad Institute Genome Sequencing Center for Infectious Disease"/>
            <person name="Wu L."/>
            <person name="Ma J."/>
        </authorList>
    </citation>
    <scope>NUCLEOTIDE SEQUENCE [LARGE SCALE GENOMIC DNA]</scope>
    <source>
        <strain evidence="3">JCM 7356</strain>
    </source>
</reference>
<evidence type="ECO:0000259" key="1">
    <source>
        <dbReference type="Pfam" id="PF08242"/>
    </source>
</evidence>
<gene>
    <name evidence="2" type="ORF">GCM10010430_43780</name>
</gene>
<dbReference type="RefSeq" id="WP_344638158.1">
    <property type="nucleotide sequence ID" value="NZ_BAAATR010000020.1"/>
</dbReference>
<dbReference type="GO" id="GO:0032259">
    <property type="term" value="P:methylation"/>
    <property type="evidence" value="ECO:0007669"/>
    <property type="project" value="UniProtKB-KW"/>
</dbReference>
<organism evidence="2 3">
    <name type="scientific">Kitasatospora cystarginea</name>
    <dbReference type="NCBI Taxonomy" id="58350"/>
    <lineage>
        <taxon>Bacteria</taxon>
        <taxon>Bacillati</taxon>
        <taxon>Actinomycetota</taxon>
        <taxon>Actinomycetes</taxon>
        <taxon>Kitasatosporales</taxon>
        <taxon>Streptomycetaceae</taxon>
        <taxon>Kitasatospora</taxon>
    </lineage>
</organism>
<dbReference type="InterPro" id="IPR013217">
    <property type="entry name" value="Methyltransf_12"/>
</dbReference>
<protein>
    <submittedName>
        <fullName evidence="2">Methyltransferase domain-containing protein</fullName>
    </submittedName>
</protein>
<keyword evidence="2" id="KW-0489">Methyltransferase</keyword>
<dbReference type="InterPro" id="IPR029063">
    <property type="entry name" value="SAM-dependent_MTases_sf"/>
</dbReference>
<dbReference type="PANTHER" id="PTHR42912">
    <property type="entry name" value="METHYLTRANSFERASE"/>
    <property type="match status" value="1"/>
</dbReference>
<keyword evidence="2" id="KW-0808">Transferase</keyword>
<sequence length="256" mass="27758">MKNSWVGGSLSTDYIHHATTLRGALRQALVARALDTHLPPGPLRVLDVGGGTGIQALRLAARGRAVTVLDPDPAMLEHAAARWKRERATAAGTLDLIEGRGEDAQELVGDNWDAVLCHGVLMYLQDAGALVASLGRCARKGGGLVSILAKNADALAMRPALEGSPQEALDVINRRSELGKLGVESRAHRRTDIERCLREQGLETVQWYGVRVFTDHLGDTPPGEDFSAWLDLEWVAGSRSPYRDVARLFHLVSRHA</sequence>
<feature type="domain" description="Methyltransferase type 12" evidence="1">
    <location>
        <begin position="46"/>
        <end position="143"/>
    </location>
</feature>
<dbReference type="EMBL" id="BAAATR010000020">
    <property type="protein sequence ID" value="GAA2255228.1"/>
    <property type="molecule type" value="Genomic_DNA"/>
</dbReference>
<evidence type="ECO:0000313" key="3">
    <source>
        <dbReference type="Proteomes" id="UP001500305"/>
    </source>
</evidence>
<name>A0ABP5R9F0_9ACTN</name>
<dbReference type="Pfam" id="PF08242">
    <property type="entry name" value="Methyltransf_12"/>
    <property type="match status" value="1"/>
</dbReference>
<dbReference type="Gene3D" id="3.40.50.150">
    <property type="entry name" value="Vaccinia Virus protein VP39"/>
    <property type="match status" value="1"/>
</dbReference>
<evidence type="ECO:0000313" key="2">
    <source>
        <dbReference type="EMBL" id="GAA2255228.1"/>
    </source>
</evidence>
<comment type="caution">
    <text evidence="2">The sequence shown here is derived from an EMBL/GenBank/DDBJ whole genome shotgun (WGS) entry which is preliminary data.</text>
</comment>
<dbReference type="CDD" id="cd02440">
    <property type="entry name" value="AdoMet_MTases"/>
    <property type="match status" value="1"/>
</dbReference>
<proteinExistence type="predicted"/>
<dbReference type="SUPFAM" id="SSF53335">
    <property type="entry name" value="S-adenosyl-L-methionine-dependent methyltransferases"/>
    <property type="match status" value="1"/>
</dbReference>
<dbReference type="GO" id="GO:0008168">
    <property type="term" value="F:methyltransferase activity"/>
    <property type="evidence" value="ECO:0007669"/>
    <property type="project" value="UniProtKB-KW"/>
</dbReference>
<dbReference type="Proteomes" id="UP001500305">
    <property type="component" value="Unassembled WGS sequence"/>
</dbReference>
<dbReference type="InterPro" id="IPR050508">
    <property type="entry name" value="Methyltransf_Superfamily"/>
</dbReference>
<keyword evidence="3" id="KW-1185">Reference proteome</keyword>